<sequence>MQAVTTYSPAKLNLFLELHARRDDGYHELETVMVAVNRYDRVEVRRREDSKIRVVARWAPSMAVWQQRLPGLDASVLQIPQGAGNLAYQAADRLREAIGSDCGFDIQLEKTIPAGAGMGGASSNAASVLRAVARLCDVPLHDPLLWSVGAQLGSDVPFFLGATRTPAGLPASPSRAALATGRGEQLRAIELSGMNPFVVAFPPQSLSTAAVYAACQVPPEPQASEPLRAAMAAGDAGLMTQHFFNRLAAPARQLSPWIDRLLAAMRALDLNGCQLTGSGSACFAMARSKRHAIRSVSRLAARGFQVSFFVSPLPLPSPLQ</sequence>
<dbReference type="GO" id="GO:0005524">
    <property type="term" value="F:ATP binding"/>
    <property type="evidence" value="ECO:0007669"/>
    <property type="project" value="UniProtKB-UniRule"/>
</dbReference>
<dbReference type="GO" id="GO:0016114">
    <property type="term" value="P:terpenoid biosynthetic process"/>
    <property type="evidence" value="ECO:0007669"/>
    <property type="project" value="InterPro"/>
</dbReference>
<organism evidence="12 13">
    <name type="scientific">Roseimaritima ulvae</name>
    <dbReference type="NCBI Taxonomy" id="980254"/>
    <lineage>
        <taxon>Bacteria</taxon>
        <taxon>Pseudomonadati</taxon>
        <taxon>Planctomycetota</taxon>
        <taxon>Planctomycetia</taxon>
        <taxon>Pirellulales</taxon>
        <taxon>Pirellulaceae</taxon>
        <taxon>Roseimaritima</taxon>
    </lineage>
</organism>
<gene>
    <name evidence="9 12" type="primary">ispE</name>
    <name evidence="12" type="ORF">UC8_42110</name>
</gene>
<evidence type="ECO:0000313" key="12">
    <source>
        <dbReference type="EMBL" id="QEG42177.1"/>
    </source>
</evidence>
<keyword evidence="9" id="KW-0414">Isoprene biosynthesis</keyword>
<evidence type="ECO:0000256" key="3">
    <source>
        <dbReference type="ARBA" id="ARBA00017473"/>
    </source>
</evidence>
<evidence type="ECO:0000313" key="13">
    <source>
        <dbReference type="Proteomes" id="UP000325286"/>
    </source>
</evidence>
<dbReference type="Gene3D" id="3.30.230.10">
    <property type="match status" value="1"/>
</dbReference>
<reference evidence="12 13" key="1">
    <citation type="submission" date="2019-08" db="EMBL/GenBank/DDBJ databases">
        <title>Deep-cultivation of Planctomycetes and their phenomic and genomic characterization uncovers novel biology.</title>
        <authorList>
            <person name="Wiegand S."/>
            <person name="Jogler M."/>
            <person name="Boedeker C."/>
            <person name="Pinto D."/>
            <person name="Vollmers J."/>
            <person name="Rivas-Marin E."/>
            <person name="Kohn T."/>
            <person name="Peeters S.H."/>
            <person name="Heuer A."/>
            <person name="Rast P."/>
            <person name="Oberbeckmann S."/>
            <person name="Bunk B."/>
            <person name="Jeske O."/>
            <person name="Meyerdierks A."/>
            <person name="Storesund J.E."/>
            <person name="Kallscheuer N."/>
            <person name="Luecker S."/>
            <person name="Lage O.M."/>
            <person name="Pohl T."/>
            <person name="Merkel B.J."/>
            <person name="Hornburger P."/>
            <person name="Mueller R.-W."/>
            <person name="Bruemmer F."/>
            <person name="Labrenz M."/>
            <person name="Spormann A.M."/>
            <person name="Op den Camp H."/>
            <person name="Overmann J."/>
            <person name="Amann R."/>
            <person name="Jetten M.S.M."/>
            <person name="Mascher T."/>
            <person name="Medema M.H."/>
            <person name="Devos D.P."/>
            <person name="Kaster A.-K."/>
            <person name="Ovreas L."/>
            <person name="Rohde M."/>
            <person name="Galperin M.Y."/>
            <person name="Jogler C."/>
        </authorList>
    </citation>
    <scope>NUCLEOTIDE SEQUENCE [LARGE SCALE GENOMIC DNA]</scope>
    <source>
        <strain evidence="12 13">UC8</strain>
    </source>
</reference>
<dbReference type="UniPathway" id="UPA00056">
    <property type="reaction ID" value="UER00094"/>
</dbReference>
<dbReference type="PIRSF" id="PIRSF010376">
    <property type="entry name" value="IspE"/>
    <property type="match status" value="1"/>
</dbReference>
<accession>A0A5B9QST1</accession>
<dbReference type="InterPro" id="IPR013750">
    <property type="entry name" value="GHMP_kinase_C_dom"/>
</dbReference>
<evidence type="ECO:0000256" key="2">
    <source>
        <dbReference type="ARBA" id="ARBA00012052"/>
    </source>
</evidence>
<comment type="pathway">
    <text evidence="9">Isoprenoid biosynthesis; isopentenyl diphosphate biosynthesis via DXP pathway; isopentenyl diphosphate from 1-deoxy-D-xylulose 5-phosphate: step 3/6.</text>
</comment>
<dbReference type="Proteomes" id="UP000325286">
    <property type="component" value="Chromosome"/>
</dbReference>
<dbReference type="InterPro" id="IPR020568">
    <property type="entry name" value="Ribosomal_Su5_D2-typ_SF"/>
</dbReference>
<evidence type="ECO:0000256" key="5">
    <source>
        <dbReference type="ARBA" id="ARBA00022741"/>
    </source>
</evidence>
<dbReference type="Pfam" id="PF08544">
    <property type="entry name" value="GHMP_kinases_C"/>
    <property type="match status" value="1"/>
</dbReference>
<dbReference type="SUPFAM" id="SSF55060">
    <property type="entry name" value="GHMP Kinase, C-terminal domain"/>
    <property type="match status" value="1"/>
</dbReference>
<proteinExistence type="inferred from homology"/>
<evidence type="ECO:0000256" key="9">
    <source>
        <dbReference type="HAMAP-Rule" id="MF_00061"/>
    </source>
</evidence>
<protein>
    <recommendedName>
        <fullName evidence="3 9">4-diphosphocytidyl-2-C-methyl-D-erythritol kinase</fullName>
        <shortName evidence="9">CMK</shortName>
        <ecNumber evidence="2 9">2.7.1.148</ecNumber>
    </recommendedName>
    <alternativeName>
        <fullName evidence="8 9">4-(cytidine-5'-diphospho)-2-C-methyl-D-erythritol kinase</fullName>
    </alternativeName>
</protein>
<name>A0A5B9QST1_9BACT</name>
<dbReference type="InterPro" id="IPR036554">
    <property type="entry name" value="GHMP_kinase_C_sf"/>
</dbReference>
<comment type="function">
    <text evidence="9">Catalyzes the phosphorylation of the position 2 hydroxy group of 4-diphosphocytidyl-2C-methyl-D-erythritol.</text>
</comment>
<evidence type="ECO:0000256" key="4">
    <source>
        <dbReference type="ARBA" id="ARBA00022679"/>
    </source>
</evidence>
<dbReference type="HAMAP" id="MF_00061">
    <property type="entry name" value="IspE"/>
    <property type="match status" value="1"/>
</dbReference>
<keyword evidence="6 9" id="KW-0418">Kinase</keyword>
<dbReference type="InterPro" id="IPR014721">
    <property type="entry name" value="Ribsml_uS5_D2-typ_fold_subgr"/>
</dbReference>
<dbReference type="KEGG" id="rul:UC8_42110"/>
<dbReference type="EMBL" id="CP042914">
    <property type="protein sequence ID" value="QEG42177.1"/>
    <property type="molecule type" value="Genomic_DNA"/>
</dbReference>
<dbReference type="GO" id="GO:0019288">
    <property type="term" value="P:isopentenyl diphosphate biosynthetic process, methylerythritol 4-phosphate pathway"/>
    <property type="evidence" value="ECO:0007669"/>
    <property type="project" value="UniProtKB-UniRule"/>
</dbReference>
<evidence type="ECO:0000259" key="11">
    <source>
        <dbReference type="Pfam" id="PF08544"/>
    </source>
</evidence>
<evidence type="ECO:0000256" key="6">
    <source>
        <dbReference type="ARBA" id="ARBA00022777"/>
    </source>
</evidence>
<feature type="active site" evidence="9">
    <location>
        <position position="11"/>
    </location>
</feature>
<dbReference type="Pfam" id="PF00288">
    <property type="entry name" value="GHMP_kinases_N"/>
    <property type="match status" value="1"/>
</dbReference>
<dbReference type="GO" id="GO:0050515">
    <property type="term" value="F:4-(cytidine 5'-diphospho)-2-C-methyl-D-erythritol kinase activity"/>
    <property type="evidence" value="ECO:0007669"/>
    <property type="project" value="UniProtKB-UniRule"/>
</dbReference>
<keyword evidence="7 9" id="KW-0067">ATP-binding</keyword>
<dbReference type="SUPFAM" id="SSF54211">
    <property type="entry name" value="Ribosomal protein S5 domain 2-like"/>
    <property type="match status" value="1"/>
</dbReference>
<evidence type="ECO:0000256" key="8">
    <source>
        <dbReference type="ARBA" id="ARBA00032554"/>
    </source>
</evidence>
<keyword evidence="4 9" id="KW-0808">Transferase</keyword>
<evidence type="ECO:0000256" key="7">
    <source>
        <dbReference type="ARBA" id="ARBA00022840"/>
    </source>
</evidence>
<dbReference type="PANTHER" id="PTHR43527">
    <property type="entry name" value="4-DIPHOSPHOCYTIDYL-2-C-METHYL-D-ERYTHRITOL KINASE, CHLOROPLASTIC"/>
    <property type="match status" value="1"/>
</dbReference>
<keyword evidence="13" id="KW-1185">Reference proteome</keyword>
<keyword evidence="5 9" id="KW-0547">Nucleotide-binding</keyword>
<dbReference type="EC" id="2.7.1.148" evidence="2 9"/>
<dbReference type="AlphaFoldDB" id="A0A5B9QST1"/>
<dbReference type="InterPro" id="IPR006204">
    <property type="entry name" value="GHMP_kinase_N_dom"/>
</dbReference>
<dbReference type="InterPro" id="IPR004424">
    <property type="entry name" value="IspE"/>
</dbReference>
<feature type="active site" evidence="9">
    <location>
        <position position="155"/>
    </location>
</feature>
<dbReference type="OrthoDB" id="9809438at2"/>
<evidence type="ECO:0000256" key="1">
    <source>
        <dbReference type="ARBA" id="ARBA00009684"/>
    </source>
</evidence>
<evidence type="ECO:0000259" key="10">
    <source>
        <dbReference type="Pfam" id="PF00288"/>
    </source>
</evidence>
<feature type="binding site" evidence="9">
    <location>
        <begin position="113"/>
        <end position="123"/>
    </location>
    <ligand>
        <name>ATP</name>
        <dbReference type="ChEBI" id="CHEBI:30616"/>
    </ligand>
</feature>
<feature type="domain" description="GHMP kinase N-terminal" evidence="10">
    <location>
        <begin position="85"/>
        <end position="160"/>
    </location>
</feature>
<comment type="catalytic activity">
    <reaction evidence="9">
        <text>4-CDP-2-C-methyl-D-erythritol + ATP = 4-CDP-2-C-methyl-D-erythritol 2-phosphate + ADP + H(+)</text>
        <dbReference type="Rhea" id="RHEA:18437"/>
        <dbReference type="ChEBI" id="CHEBI:15378"/>
        <dbReference type="ChEBI" id="CHEBI:30616"/>
        <dbReference type="ChEBI" id="CHEBI:57823"/>
        <dbReference type="ChEBI" id="CHEBI:57919"/>
        <dbReference type="ChEBI" id="CHEBI:456216"/>
        <dbReference type="EC" id="2.7.1.148"/>
    </reaction>
</comment>
<comment type="similarity">
    <text evidence="1 9">Belongs to the GHMP kinase family. IspE subfamily.</text>
</comment>
<dbReference type="PANTHER" id="PTHR43527:SF2">
    <property type="entry name" value="4-DIPHOSPHOCYTIDYL-2-C-METHYL-D-ERYTHRITOL KINASE, CHLOROPLASTIC"/>
    <property type="match status" value="1"/>
</dbReference>
<dbReference type="Gene3D" id="3.30.70.890">
    <property type="entry name" value="GHMP kinase, C-terminal domain"/>
    <property type="match status" value="1"/>
</dbReference>
<feature type="domain" description="GHMP kinase C-terminal" evidence="11">
    <location>
        <begin position="236"/>
        <end position="300"/>
    </location>
</feature>
<dbReference type="RefSeq" id="WP_068136649.1">
    <property type="nucleotide sequence ID" value="NZ_CP042914.1"/>
</dbReference>